<dbReference type="PANTHER" id="PTHR43163">
    <property type="entry name" value="DIPEPTIDE TRANSPORT SYSTEM PERMEASE PROTEIN DPPB-RELATED"/>
    <property type="match status" value="1"/>
</dbReference>
<feature type="transmembrane region" description="Helical" evidence="7">
    <location>
        <begin position="298"/>
        <end position="324"/>
    </location>
</feature>
<dbReference type="CDD" id="cd06261">
    <property type="entry name" value="TM_PBP2"/>
    <property type="match status" value="1"/>
</dbReference>
<keyword evidence="4 7" id="KW-0812">Transmembrane</keyword>
<evidence type="ECO:0000256" key="7">
    <source>
        <dbReference type="RuleBase" id="RU363032"/>
    </source>
</evidence>
<evidence type="ECO:0000256" key="1">
    <source>
        <dbReference type="ARBA" id="ARBA00004651"/>
    </source>
</evidence>
<feature type="transmembrane region" description="Helical" evidence="7">
    <location>
        <begin position="97"/>
        <end position="119"/>
    </location>
</feature>
<dbReference type="EMBL" id="CP017634">
    <property type="protein sequence ID" value="ATW28847.1"/>
    <property type="molecule type" value="Genomic_DNA"/>
</dbReference>
<comment type="similarity">
    <text evidence="7">Belongs to the binding-protein-dependent transport system permease family.</text>
</comment>
<dbReference type="KEGG" id="fwa:DCMF_23315"/>
<keyword evidence="2 7" id="KW-0813">Transport</keyword>
<feature type="transmembrane region" description="Helical" evidence="7">
    <location>
        <begin position="190"/>
        <end position="211"/>
    </location>
</feature>
<dbReference type="GO" id="GO:0055085">
    <property type="term" value="P:transmembrane transport"/>
    <property type="evidence" value="ECO:0007669"/>
    <property type="project" value="InterPro"/>
</dbReference>
<reference evidence="9 10" key="1">
    <citation type="submission" date="2016-10" db="EMBL/GenBank/DDBJ databases">
        <title>Complete Genome Sequence of Peptococcaceae strain DCMF.</title>
        <authorList>
            <person name="Edwards R.J."/>
            <person name="Holland S.I."/>
            <person name="Deshpande N.P."/>
            <person name="Wong Y.K."/>
            <person name="Ertan H."/>
            <person name="Manefield M."/>
            <person name="Russell T.L."/>
            <person name="Lee M.J."/>
        </authorList>
    </citation>
    <scope>NUCLEOTIDE SEQUENCE [LARGE SCALE GENOMIC DNA]</scope>
    <source>
        <strain evidence="9 10">DCMF</strain>
    </source>
</reference>
<evidence type="ECO:0000259" key="8">
    <source>
        <dbReference type="PROSITE" id="PS50928"/>
    </source>
</evidence>
<feature type="transmembrane region" description="Helical" evidence="7">
    <location>
        <begin position="253"/>
        <end position="278"/>
    </location>
</feature>
<evidence type="ECO:0000313" key="9">
    <source>
        <dbReference type="EMBL" id="ATW28847.1"/>
    </source>
</evidence>
<keyword evidence="3" id="KW-1003">Cell membrane</keyword>
<evidence type="ECO:0000256" key="6">
    <source>
        <dbReference type="ARBA" id="ARBA00023136"/>
    </source>
</evidence>
<evidence type="ECO:0000256" key="2">
    <source>
        <dbReference type="ARBA" id="ARBA00022448"/>
    </source>
</evidence>
<keyword evidence="5 7" id="KW-1133">Transmembrane helix</keyword>
<protein>
    <submittedName>
        <fullName evidence="9">Peptide ABC transporter</fullName>
    </submittedName>
</protein>
<dbReference type="InterPro" id="IPR000515">
    <property type="entry name" value="MetI-like"/>
</dbReference>
<sequence length="334" mass="36482">MLRRLAWSIFVLFGLSVLIFVIARVIPGDPARMALGPRAPQWAIDNLVRELHLNEPIYMQYWLWLKGVFHGDLGISLVTRRPVLADIVEFLPATVEIILVAAIVETVGGILLGALSARYSGSWFDSVVRIVAYLGVVTPAFVWAIIFVLIFGYLWPVLPIIGRIDPGMASPPFITGLMTIDSLLAGDYRAFHSAFLHLILPSFALAMGGMAQAARITRSSMSDNLGRDYVGAEVASGIPQRLVILKYVLRPSLIPTVSIIALDIAAMLGNAFLVELVFNYPGISRYGINAMLTKDLNAIVSVIMVIGLAFVLVNIVVDVIVAYLDPRIRLQGGK</sequence>
<gene>
    <name evidence="9" type="ORF">DCMF_23315</name>
</gene>
<dbReference type="Pfam" id="PF19300">
    <property type="entry name" value="BPD_transp_1_N"/>
    <property type="match status" value="1"/>
</dbReference>
<dbReference type="PROSITE" id="PS50928">
    <property type="entry name" value="ABC_TM1"/>
    <property type="match status" value="1"/>
</dbReference>
<dbReference type="Pfam" id="PF00528">
    <property type="entry name" value="BPD_transp_1"/>
    <property type="match status" value="1"/>
</dbReference>
<feature type="transmembrane region" description="Helical" evidence="7">
    <location>
        <begin position="131"/>
        <end position="155"/>
    </location>
</feature>
<dbReference type="SUPFAM" id="SSF161098">
    <property type="entry name" value="MetI-like"/>
    <property type="match status" value="1"/>
</dbReference>
<feature type="domain" description="ABC transmembrane type-1" evidence="8">
    <location>
        <begin position="91"/>
        <end position="321"/>
    </location>
</feature>
<dbReference type="Proteomes" id="UP000323521">
    <property type="component" value="Chromosome"/>
</dbReference>
<organism evidence="9 10">
    <name type="scientific">Formimonas warabiya</name>
    <dbReference type="NCBI Taxonomy" id="1761012"/>
    <lineage>
        <taxon>Bacteria</taxon>
        <taxon>Bacillati</taxon>
        <taxon>Bacillota</taxon>
        <taxon>Clostridia</taxon>
        <taxon>Eubacteriales</taxon>
        <taxon>Peptococcaceae</taxon>
        <taxon>Candidatus Formimonas</taxon>
    </lineage>
</organism>
<evidence type="ECO:0000313" key="10">
    <source>
        <dbReference type="Proteomes" id="UP000323521"/>
    </source>
</evidence>
<dbReference type="GO" id="GO:0005886">
    <property type="term" value="C:plasma membrane"/>
    <property type="evidence" value="ECO:0007669"/>
    <property type="project" value="UniProtKB-SubCell"/>
</dbReference>
<evidence type="ECO:0000256" key="3">
    <source>
        <dbReference type="ARBA" id="ARBA00022475"/>
    </source>
</evidence>
<dbReference type="PANTHER" id="PTHR43163:SF6">
    <property type="entry name" value="DIPEPTIDE TRANSPORT SYSTEM PERMEASE PROTEIN DPPB-RELATED"/>
    <property type="match status" value="1"/>
</dbReference>
<dbReference type="Gene3D" id="1.10.3720.10">
    <property type="entry name" value="MetI-like"/>
    <property type="match status" value="1"/>
</dbReference>
<keyword evidence="6 7" id="KW-0472">Membrane</keyword>
<dbReference type="AlphaFoldDB" id="A0A3G1L2G3"/>
<evidence type="ECO:0000256" key="4">
    <source>
        <dbReference type="ARBA" id="ARBA00022692"/>
    </source>
</evidence>
<dbReference type="InterPro" id="IPR035906">
    <property type="entry name" value="MetI-like_sf"/>
</dbReference>
<comment type="subcellular location">
    <subcellularLocation>
        <location evidence="1 7">Cell membrane</location>
        <topology evidence="1 7">Multi-pass membrane protein</topology>
    </subcellularLocation>
</comment>
<name>A0A3G1L2G3_FORW1</name>
<proteinExistence type="inferred from homology"/>
<feature type="transmembrane region" description="Helical" evidence="7">
    <location>
        <begin position="7"/>
        <end position="26"/>
    </location>
</feature>
<accession>A0A3G1L2G3</accession>
<keyword evidence="10" id="KW-1185">Reference proteome</keyword>
<dbReference type="InterPro" id="IPR045621">
    <property type="entry name" value="BPD_transp_1_N"/>
</dbReference>
<evidence type="ECO:0000256" key="5">
    <source>
        <dbReference type="ARBA" id="ARBA00022989"/>
    </source>
</evidence>